<dbReference type="Pfam" id="PF12900">
    <property type="entry name" value="Pyridox_ox_2"/>
    <property type="match status" value="1"/>
</dbReference>
<dbReference type="InterPro" id="IPR010982">
    <property type="entry name" value="Lambda_DNA-bd_dom_sf"/>
</dbReference>
<dbReference type="InterPro" id="IPR001387">
    <property type="entry name" value="Cro/C1-type_HTH"/>
</dbReference>
<dbReference type="Gene3D" id="2.30.110.10">
    <property type="entry name" value="Electron Transport, Fmn-binding Protein, Chain A"/>
    <property type="match status" value="1"/>
</dbReference>
<evidence type="ECO:0000313" key="3">
    <source>
        <dbReference type="EMBL" id="NKI43649.1"/>
    </source>
</evidence>
<dbReference type="InterPro" id="IPR024747">
    <property type="entry name" value="Pyridox_Oxase-rel"/>
</dbReference>
<protein>
    <submittedName>
        <fullName evidence="3">Helix-turn-helix domain-containing protein</fullName>
    </submittedName>
</protein>
<dbReference type="Pfam" id="PF13560">
    <property type="entry name" value="HTH_31"/>
    <property type="match status" value="1"/>
</dbReference>
<evidence type="ECO:0000259" key="2">
    <source>
        <dbReference type="PROSITE" id="PS50943"/>
    </source>
</evidence>
<dbReference type="Proteomes" id="UP000772196">
    <property type="component" value="Unassembled WGS sequence"/>
</dbReference>
<keyword evidence="4" id="KW-1185">Reference proteome</keyword>
<dbReference type="SUPFAM" id="SSF50475">
    <property type="entry name" value="FMN-binding split barrel"/>
    <property type="match status" value="1"/>
</dbReference>
<feature type="domain" description="HTH cro/C1-type" evidence="2">
    <location>
        <begin position="21"/>
        <end position="75"/>
    </location>
</feature>
<dbReference type="PROSITE" id="PS50943">
    <property type="entry name" value="HTH_CROC1"/>
    <property type="match status" value="1"/>
</dbReference>
<dbReference type="RefSeq" id="WP_168541272.1">
    <property type="nucleotide sequence ID" value="NZ_JAAWWP010000013.1"/>
</dbReference>
<reference evidence="3 4" key="1">
    <citation type="submission" date="2020-04" db="EMBL/GenBank/DDBJ databases">
        <title>Phylogenetic Diversity and Antibacterial Activity against Ralstonia solanacearum of Endophytic Actinomycete Isolated from Moss.</title>
        <authorList>
            <person name="Zhuang X."/>
        </authorList>
    </citation>
    <scope>NUCLEOTIDE SEQUENCE [LARGE SCALE GENOMIC DNA]</scope>
    <source>
        <strain evidence="3 4">LD120</strain>
    </source>
</reference>
<dbReference type="Gene3D" id="1.10.260.40">
    <property type="entry name" value="lambda repressor-like DNA-binding domains"/>
    <property type="match status" value="1"/>
</dbReference>
<name>A0ABX1H8T5_9ACTN</name>
<dbReference type="EMBL" id="JAAWWP010000013">
    <property type="protein sequence ID" value="NKI43649.1"/>
    <property type="molecule type" value="Genomic_DNA"/>
</dbReference>
<dbReference type="SUPFAM" id="SSF47413">
    <property type="entry name" value="lambda repressor-like DNA-binding domains"/>
    <property type="match status" value="1"/>
</dbReference>
<gene>
    <name evidence="3" type="ORF">HFV08_20850</name>
</gene>
<evidence type="ECO:0000256" key="1">
    <source>
        <dbReference type="SAM" id="MobiDB-lite"/>
    </source>
</evidence>
<feature type="region of interest" description="Disordered" evidence="1">
    <location>
        <begin position="1"/>
        <end position="21"/>
    </location>
</feature>
<sequence>MPTSRTTADPGAPGPALGRRVARRRAELGLSTEEAADRCCAAPAFLAYVEEGRAVPGPGLLLRLAEALRTTVAELSEEGAPALVDGPQPPLVEMDESECRELLAGHGLGRVAVFGSEGPDIVPVNYLLAGGEVVFRTSAGSVPAAAAGADIALEADHFDENGKGWCVLVQGPARAVVGYDAVLRFEEQAEHLPWSGGASGLWIALSPVRMTGRKAAPAAAPPPRA</sequence>
<accession>A0ABX1H8T5</accession>
<organism evidence="3 4">
    <name type="scientific">Streptomyces physcomitrii</name>
    <dbReference type="NCBI Taxonomy" id="2724184"/>
    <lineage>
        <taxon>Bacteria</taxon>
        <taxon>Bacillati</taxon>
        <taxon>Actinomycetota</taxon>
        <taxon>Actinomycetes</taxon>
        <taxon>Kitasatosporales</taxon>
        <taxon>Streptomycetaceae</taxon>
        <taxon>Streptomyces</taxon>
    </lineage>
</organism>
<dbReference type="SMART" id="SM00530">
    <property type="entry name" value="HTH_XRE"/>
    <property type="match status" value="1"/>
</dbReference>
<evidence type="ECO:0000313" key="4">
    <source>
        <dbReference type="Proteomes" id="UP000772196"/>
    </source>
</evidence>
<proteinExistence type="predicted"/>
<dbReference type="InterPro" id="IPR012349">
    <property type="entry name" value="Split_barrel_FMN-bd"/>
</dbReference>
<comment type="caution">
    <text evidence="3">The sequence shown here is derived from an EMBL/GenBank/DDBJ whole genome shotgun (WGS) entry which is preliminary data.</text>
</comment>